<evidence type="ECO:0000259" key="1">
    <source>
        <dbReference type="Pfam" id="PF12652"/>
    </source>
</evidence>
<dbReference type="eggNOG" id="ENOG5032Y4N">
    <property type="taxonomic scope" value="Bacteria"/>
</dbReference>
<sequence>MPVLNDKQKLMRRIQQNSFALTEAVLYLDSHPTCKMGLEYFRKHKAEKEKLEKEYNEKYGPLTAESSEGTNKWEWVMRPFPWERGEN</sequence>
<gene>
    <name evidence="2" type="ordered locus">Rumal_0968</name>
</gene>
<dbReference type="OrthoDB" id="9804099at2"/>
<evidence type="ECO:0000313" key="3">
    <source>
        <dbReference type="Proteomes" id="UP000006919"/>
    </source>
</evidence>
<accession>E6UBE4</accession>
<name>E6UBE4_RUMA7</name>
<dbReference type="InterPro" id="IPR024207">
    <property type="entry name" value="CotJB_dom"/>
</dbReference>
<dbReference type="STRING" id="697329.Rumal_0968"/>
<dbReference type="RefSeq" id="WP_013497672.1">
    <property type="nucleotide sequence ID" value="NC_014833.1"/>
</dbReference>
<dbReference type="KEGG" id="ral:Rumal_0968"/>
<dbReference type="AlphaFoldDB" id="E6UBE4"/>
<evidence type="ECO:0000313" key="2">
    <source>
        <dbReference type="EMBL" id="ADU21494.1"/>
    </source>
</evidence>
<proteinExistence type="predicted"/>
<dbReference type="EMBL" id="CP002403">
    <property type="protein sequence ID" value="ADU21494.1"/>
    <property type="molecule type" value="Genomic_DNA"/>
</dbReference>
<organism evidence="2 3">
    <name type="scientific">Ruminococcus albus (strain ATCC 27210 / DSM 20455 / JCM 14654 / NCDO 2250 / 7)</name>
    <dbReference type="NCBI Taxonomy" id="697329"/>
    <lineage>
        <taxon>Bacteria</taxon>
        <taxon>Bacillati</taxon>
        <taxon>Bacillota</taxon>
        <taxon>Clostridia</taxon>
        <taxon>Eubacteriales</taxon>
        <taxon>Oscillospiraceae</taxon>
        <taxon>Ruminococcus</taxon>
    </lineage>
</organism>
<feature type="domain" description="Protein CotJB" evidence="1">
    <location>
        <begin position="9"/>
        <end position="83"/>
    </location>
</feature>
<protein>
    <recommendedName>
        <fullName evidence="1">Protein CotJB domain-containing protein</fullName>
    </recommendedName>
</protein>
<dbReference type="Pfam" id="PF12652">
    <property type="entry name" value="CotJB"/>
    <property type="match status" value="1"/>
</dbReference>
<reference evidence="2 3" key="1">
    <citation type="journal article" date="2011" name="J. Bacteriol.">
        <title>Complete genome of the cellulolytic ruminal bacterium Ruminococcus albus 7.</title>
        <authorList>
            <person name="Suen G."/>
            <person name="Stevenson D.M."/>
            <person name="Bruce D.C."/>
            <person name="Chertkov O."/>
            <person name="Copeland A."/>
            <person name="Cheng J.F."/>
            <person name="Detter C."/>
            <person name="Detter J.C."/>
            <person name="Goodwin L.A."/>
            <person name="Han C.S."/>
            <person name="Hauser L.J."/>
            <person name="Ivanova N.N."/>
            <person name="Kyrpides N.C."/>
            <person name="Land M.L."/>
            <person name="Lapidus A."/>
            <person name="Lucas S."/>
            <person name="Ovchinnikova G."/>
            <person name="Pitluck S."/>
            <person name="Tapia R."/>
            <person name="Woyke T."/>
            <person name="Boyum J."/>
            <person name="Mead D."/>
            <person name="Weimer P.J."/>
        </authorList>
    </citation>
    <scope>NUCLEOTIDE SEQUENCE [LARGE SCALE GENOMIC DNA]</scope>
    <source>
        <strain evidence="3">ATCC 27210 / DSM 20455 / JCM 14654 / NCDO 2250 / 7</strain>
    </source>
</reference>
<dbReference type="Proteomes" id="UP000006919">
    <property type="component" value="Chromosome"/>
</dbReference>
<dbReference type="HOGENOM" id="CLU_163198_1_0_9"/>